<protein>
    <submittedName>
        <fullName evidence="3">MARVEL domain-containing protein</fullName>
    </submittedName>
</protein>
<dbReference type="Proteomes" id="UP000095287">
    <property type="component" value="Unplaced"/>
</dbReference>
<proteinExistence type="predicted"/>
<sequence>MEPDWPPQFNVLQIPFGRQCRSSCQPEPMFASKKRVPKLTLMIGYEKVVLVGSIPEKDPAMPSQEDVESRVPAGNIEETCCCGGCCTYTCGAITIGVLELLCGVLMVMSAINSFVQTEDATSLGLSLPAPIISVFCATLIFYVVWCDGNPNALWGYIIMEVVKLLFALVVMILQIIAVIEEFGKEEIKNQAILGAAGVGTCVFIFVIGGFFIYVIYKCMQYLKACQAAPCGTAGSELMTS</sequence>
<keyword evidence="2" id="KW-1185">Reference proteome</keyword>
<accession>A0A1I8A161</accession>
<evidence type="ECO:0000313" key="2">
    <source>
        <dbReference type="Proteomes" id="UP000095287"/>
    </source>
</evidence>
<dbReference type="WBParaSite" id="L893_g31829.t1">
    <property type="protein sequence ID" value="L893_g31829.t1"/>
    <property type="gene ID" value="L893_g31829"/>
</dbReference>
<reference evidence="3" key="1">
    <citation type="submission" date="2016-11" db="UniProtKB">
        <authorList>
            <consortium name="WormBaseParasite"/>
        </authorList>
    </citation>
    <scope>IDENTIFICATION</scope>
</reference>
<feature type="transmembrane region" description="Helical" evidence="1">
    <location>
        <begin position="157"/>
        <end position="179"/>
    </location>
</feature>
<dbReference type="AlphaFoldDB" id="A0A1I8A161"/>
<keyword evidence="1" id="KW-0472">Membrane</keyword>
<evidence type="ECO:0000313" key="3">
    <source>
        <dbReference type="WBParaSite" id="L893_g31829.t1"/>
    </source>
</evidence>
<feature type="transmembrane region" description="Helical" evidence="1">
    <location>
        <begin position="91"/>
        <end position="111"/>
    </location>
</feature>
<name>A0A1I8A161_9BILA</name>
<organism evidence="2 3">
    <name type="scientific">Steinernema glaseri</name>
    <dbReference type="NCBI Taxonomy" id="37863"/>
    <lineage>
        <taxon>Eukaryota</taxon>
        <taxon>Metazoa</taxon>
        <taxon>Ecdysozoa</taxon>
        <taxon>Nematoda</taxon>
        <taxon>Chromadorea</taxon>
        <taxon>Rhabditida</taxon>
        <taxon>Tylenchina</taxon>
        <taxon>Panagrolaimomorpha</taxon>
        <taxon>Strongyloidoidea</taxon>
        <taxon>Steinernematidae</taxon>
        <taxon>Steinernema</taxon>
    </lineage>
</organism>
<feature type="transmembrane region" description="Helical" evidence="1">
    <location>
        <begin position="191"/>
        <end position="216"/>
    </location>
</feature>
<keyword evidence="1" id="KW-0812">Transmembrane</keyword>
<keyword evidence="1" id="KW-1133">Transmembrane helix</keyword>
<feature type="transmembrane region" description="Helical" evidence="1">
    <location>
        <begin position="123"/>
        <end position="145"/>
    </location>
</feature>
<evidence type="ECO:0000256" key="1">
    <source>
        <dbReference type="SAM" id="Phobius"/>
    </source>
</evidence>